<name>A0A9X7W0W4_9BACL</name>
<dbReference type="EMBL" id="CP071182">
    <property type="protein sequence ID" value="QSO48269.1"/>
    <property type="molecule type" value="Genomic_DNA"/>
</dbReference>
<accession>A0A9X7W0W4</accession>
<dbReference type="Proteomes" id="UP000663505">
    <property type="component" value="Chromosome"/>
</dbReference>
<keyword evidence="2" id="KW-1185">Reference proteome</keyword>
<protein>
    <recommendedName>
        <fullName evidence="3">Spore germination protein GerPA/GerPF</fullName>
    </recommendedName>
</protein>
<evidence type="ECO:0008006" key="3">
    <source>
        <dbReference type="Google" id="ProtNLM"/>
    </source>
</evidence>
<organism evidence="1 2">
    <name type="scientific">Alicyclobacillus mengziensis</name>
    <dbReference type="NCBI Taxonomy" id="2931921"/>
    <lineage>
        <taxon>Bacteria</taxon>
        <taxon>Bacillati</taxon>
        <taxon>Bacillota</taxon>
        <taxon>Bacilli</taxon>
        <taxon>Bacillales</taxon>
        <taxon>Alicyclobacillaceae</taxon>
        <taxon>Alicyclobacillus</taxon>
    </lineage>
</organism>
<evidence type="ECO:0000313" key="1">
    <source>
        <dbReference type="EMBL" id="QSO48269.1"/>
    </source>
</evidence>
<dbReference type="KEGG" id="afx:JZ786_04545"/>
<evidence type="ECO:0000313" key="2">
    <source>
        <dbReference type="Proteomes" id="UP000663505"/>
    </source>
</evidence>
<reference evidence="1 2" key="1">
    <citation type="submission" date="2021-02" db="EMBL/GenBank/DDBJ databases">
        <title>Alicyclobacillus curvatus sp. nov. and Alicyclobacillus mengziensis sp. nov., two acidophilic bacteria isolated from acid mine drainage.</title>
        <authorList>
            <person name="Huang Y."/>
        </authorList>
    </citation>
    <scope>NUCLEOTIDE SEQUENCE [LARGE SCALE GENOMIC DNA]</scope>
    <source>
        <strain evidence="1 2">S30H14</strain>
    </source>
</reference>
<dbReference type="RefSeq" id="WP_206657604.1">
    <property type="nucleotide sequence ID" value="NZ_CP071182.1"/>
</dbReference>
<proteinExistence type="predicted"/>
<gene>
    <name evidence="1" type="ORF">JZ786_04545</name>
</gene>
<dbReference type="AlphaFoldDB" id="A0A9X7W0W4"/>
<sequence>MPYFVSFGAINVNSSQQNGGVFVGDINMTGFDAHVKSNGGHASVYGCSNLEGRTVNMVVDNQEILDGVINDQDYKPVWGSNA</sequence>